<dbReference type="EC" id="4.2.1.-" evidence="3"/>
<evidence type="ECO:0000256" key="1">
    <source>
        <dbReference type="ARBA" id="ARBA00007896"/>
    </source>
</evidence>
<dbReference type="InterPro" id="IPR038021">
    <property type="entry name" value="Putative_hydro-lyase"/>
</dbReference>
<evidence type="ECO:0000256" key="2">
    <source>
        <dbReference type="ARBA" id="ARBA00023239"/>
    </source>
</evidence>
<dbReference type="InterPro" id="IPR016938">
    <property type="entry name" value="UPF0317"/>
</dbReference>
<dbReference type="Pfam" id="PF07286">
    <property type="entry name" value="D-Glu_cyclase"/>
    <property type="match status" value="1"/>
</dbReference>
<organism evidence="4 5">
    <name type="scientific">Chromohalobacter canadensis</name>
    <dbReference type="NCBI Taxonomy" id="141389"/>
    <lineage>
        <taxon>Bacteria</taxon>
        <taxon>Pseudomonadati</taxon>
        <taxon>Pseudomonadota</taxon>
        <taxon>Gammaproteobacteria</taxon>
        <taxon>Oceanospirillales</taxon>
        <taxon>Halomonadaceae</taxon>
        <taxon>Chromohalobacter</taxon>
    </lineage>
</organism>
<keyword evidence="5" id="KW-1185">Reference proteome</keyword>
<reference evidence="4 5" key="1">
    <citation type="submission" date="2023-11" db="EMBL/GenBank/DDBJ databases">
        <title>MicrobeMod: A computational toolkit for identifying prokaryotic methylation and restriction-modification with nanopore sequencing.</title>
        <authorList>
            <person name="Crits-Christoph A."/>
            <person name="Kang S.C."/>
            <person name="Lee H."/>
            <person name="Ostrov N."/>
        </authorList>
    </citation>
    <scope>NUCLEOTIDE SEQUENCE [LARGE SCALE GENOMIC DNA]</scope>
    <source>
        <strain evidence="4 5">ATCC 43984</strain>
    </source>
</reference>
<dbReference type="RefSeq" id="WP_246920161.1">
    <property type="nucleotide sequence ID" value="NZ_CP140151.1"/>
</dbReference>
<dbReference type="PANTHER" id="PTHR32022:SF10">
    <property type="entry name" value="D-GLUTAMATE CYCLASE, MITOCHONDRIAL"/>
    <property type="match status" value="1"/>
</dbReference>
<dbReference type="PIRSF" id="PIRSF029755">
    <property type="entry name" value="UCP029755"/>
    <property type="match status" value="1"/>
</dbReference>
<keyword evidence="2 3" id="KW-0456">Lyase</keyword>
<name>A0ABZ0YCL5_9GAMM</name>
<comment type="similarity">
    <text evidence="1 3">Belongs to the D-glutamate cyclase family.</text>
</comment>
<protein>
    <recommendedName>
        <fullName evidence="3">Putative hydro-lyase SR908_03970</fullName>
        <ecNumber evidence="3">4.2.1.-</ecNumber>
    </recommendedName>
</protein>
<dbReference type="InterPro" id="IPR009906">
    <property type="entry name" value="D-Glu_cyclase"/>
</dbReference>
<accession>A0ABZ0YCL5</accession>
<dbReference type="Gene3D" id="3.40.1640.10">
    <property type="entry name" value="PSTPO5379-like"/>
    <property type="match status" value="1"/>
</dbReference>
<dbReference type="HAMAP" id="MF_01830">
    <property type="entry name" value="Hydro_lyase"/>
    <property type="match status" value="1"/>
</dbReference>
<dbReference type="EMBL" id="CP140151">
    <property type="protein sequence ID" value="WQH09826.1"/>
    <property type="molecule type" value="Genomic_DNA"/>
</dbReference>
<proteinExistence type="inferred from homology"/>
<dbReference type="Gene3D" id="3.30.2040.10">
    <property type="entry name" value="PSTPO5379-like domain"/>
    <property type="match status" value="1"/>
</dbReference>
<gene>
    <name evidence="4" type="ORF">SR908_03970</name>
</gene>
<dbReference type="PANTHER" id="PTHR32022">
    <property type="entry name" value="D-GLUTAMATE CYCLASE, MITOCHONDRIAL"/>
    <property type="match status" value="1"/>
</dbReference>
<evidence type="ECO:0000313" key="4">
    <source>
        <dbReference type="EMBL" id="WQH09826.1"/>
    </source>
</evidence>
<evidence type="ECO:0000313" key="5">
    <source>
        <dbReference type="Proteomes" id="UP001321908"/>
    </source>
</evidence>
<sequence length="266" mass="29380">MTDATSTDLSQPLAARQAIHRGEWQRHTSGLAPGYAQANLVILPARYAEDFLRFCLRNPRACPLLDVTDSGDPHPRALGHGIDLRHDVPRYRIYREGALNEERTDIGDLWQDDFVTFLIGCSFSFEDALIADGLEVRHIHLDRNVPMYRTLIPLDPSGPFGGNLVVSMRPFRPADAIRAIQITTDMPRVHGAPVHLGLPASLGIADLAHPDFGDSPVINDDELPVFWACGVTPQVAIEAARLPLVITHSPGHMLITDIPNQRLKYG</sequence>
<evidence type="ECO:0000256" key="3">
    <source>
        <dbReference type="HAMAP-Rule" id="MF_01830"/>
    </source>
</evidence>
<dbReference type="SUPFAM" id="SSF160920">
    <property type="entry name" value="PSTPO5379-like"/>
    <property type="match status" value="1"/>
</dbReference>
<dbReference type="NCBIfam" id="NF003969">
    <property type="entry name" value="PRK05463.1"/>
    <property type="match status" value="1"/>
</dbReference>
<dbReference type="Proteomes" id="UP001321908">
    <property type="component" value="Chromosome"/>
</dbReference>